<feature type="coiled-coil region" evidence="1">
    <location>
        <begin position="78"/>
        <end position="126"/>
    </location>
</feature>
<dbReference type="eggNOG" id="ENOG502QVSZ">
    <property type="taxonomic scope" value="Eukaryota"/>
</dbReference>
<name>V4VDW8_CITCL</name>
<gene>
    <name evidence="3" type="ORF">CICLE_v10034009mg</name>
</gene>
<proteinExistence type="predicted"/>
<sequence length="202" mass="23421">MSSGNNSMHGLNNHRFPAKNSDFVNSRHKIETHLAPTKQKEDNFISFQDREAMELYSRARLQKEEIHSLRQQIAVACLKELQLQNEKYTLERKVSELRMAIDEKQNEAITSALNELARRKGVLEENLKLAHDLKVAEDERYFFMSSMLGLLADYGLWPHVTNASAISNTVKHLYDQLQSQIRTSYVSFPFTKFCTSFITYES</sequence>
<organism evidence="3 4">
    <name type="scientific">Citrus clementina</name>
    <name type="common">Clementine</name>
    <name type="synonym">Citrus deliciosa x Citrus sinensis</name>
    <dbReference type="NCBI Taxonomy" id="85681"/>
    <lineage>
        <taxon>Eukaryota</taxon>
        <taxon>Viridiplantae</taxon>
        <taxon>Streptophyta</taxon>
        <taxon>Embryophyta</taxon>
        <taxon>Tracheophyta</taxon>
        <taxon>Spermatophyta</taxon>
        <taxon>Magnoliopsida</taxon>
        <taxon>eudicotyledons</taxon>
        <taxon>Gunneridae</taxon>
        <taxon>Pentapetalae</taxon>
        <taxon>rosids</taxon>
        <taxon>malvids</taxon>
        <taxon>Sapindales</taxon>
        <taxon>Rutaceae</taxon>
        <taxon>Aurantioideae</taxon>
        <taxon>Citrus</taxon>
    </lineage>
</organism>
<dbReference type="InParanoid" id="V4VDW8"/>
<evidence type="ECO:0000313" key="4">
    <source>
        <dbReference type="Proteomes" id="UP000030687"/>
    </source>
</evidence>
<evidence type="ECO:0000256" key="2">
    <source>
        <dbReference type="SAM" id="MobiDB-lite"/>
    </source>
</evidence>
<reference evidence="3 4" key="1">
    <citation type="submission" date="2013-10" db="EMBL/GenBank/DDBJ databases">
        <authorList>
            <consortium name="International Citrus Genome Consortium"/>
            <person name="Jenkins J."/>
            <person name="Schmutz J."/>
            <person name="Prochnik S."/>
            <person name="Rokhsar D."/>
            <person name="Gmitter F."/>
            <person name="Ollitrault P."/>
            <person name="Machado M."/>
            <person name="Talon M."/>
            <person name="Wincker P."/>
            <person name="Jaillon O."/>
            <person name="Morgante M."/>
        </authorList>
    </citation>
    <scope>NUCLEOTIDE SEQUENCE</scope>
    <source>
        <strain evidence="4">cv. Clemenules</strain>
    </source>
</reference>
<feature type="region of interest" description="Disordered" evidence="2">
    <location>
        <begin position="1"/>
        <end position="20"/>
    </location>
</feature>
<evidence type="ECO:0000313" key="3">
    <source>
        <dbReference type="EMBL" id="ESR50609.1"/>
    </source>
</evidence>
<keyword evidence="4" id="KW-1185">Reference proteome</keyword>
<dbReference type="GO" id="GO:0005886">
    <property type="term" value="C:plasma membrane"/>
    <property type="evidence" value="ECO:0007669"/>
    <property type="project" value="TreeGrafter"/>
</dbReference>
<dbReference type="Proteomes" id="UP000030687">
    <property type="component" value="Unassembled WGS sequence"/>
</dbReference>
<dbReference type="OMA" id="KIRTSHT"/>
<keyword evidence="1" id="KW-0175">Coiled coil</keyword>
<protein>
    <submittedName>
        <fullName evidence="3">Uncharacterized protein</fullName>
    </submittedName>
</protein>
<dbReference type="PANTHER" id="PTHR31149">
    <property type="entry name" value="EXPRESSED PROTEIN"/>
    <property type="match status" value="1"/>
</dbReference>
<dbReference type="Gramene" id="ESR50609">
    <property type="protein sequence ID" value="ESR50609"/>
    <property type="gene ID" value="CICLE_v10034009mg"/>
</dbReference>
<feature type="compositionally biased region" description="Polar residues" evidence="2">
    <location>
        <begin position="1"/>
        <end position="10"/>
    </location>
</feature>
<dbReference type="EMBL" id="KI536726">
    <property type="protein sequence ID" value="ESR50609.1"/>
    <property type="molecule type" value="Genomic_DNA"/>
</dbReference>
<dbReference type="PANTHER" id="PTHR31149:SF7">
    <property type="entry name" value="EXPRESSED PROTEIN"/>
    <property type="match status" value="1"/>
</dbReference>
<evidence type="ECO:0000256" key="1">
    <source>
        <dbReference type="SAM" id="Coils"/>
    </source>
</evidence>
<dbReference type="AlphaFoldDB" id="V4VDW8"/>
<dbReference type="STRING" id="85681.V4VDW8"/>
<accession>V4VDW8</accession>
<dbReference type="KEGG" id="cic:CICLE_v10034009mg"/>